<sequence>MKHHHVKAKSKKKSLFKKAVGKIHLYVGLTIGAIVFLVSITGALYAFKAEVENLMLSEYYEHHEPNIEQKTILPIKEMERRVHAQSGQKYLPHWVEIPLDKTKTYRFNYYERDVNAWHYFDEFPVFMTYYVNPYTGQIVGSYDQKNSFFNIVKYIHWGFLLNSDWGKYIVGIPTILFLVMVLSGIILWWPKNRKASKQRFWFQWKNIRSWRRRNYDLHTIVGFYASFLAVIVTITGLFYSFLFVQGLVYFVFSGGKTTFTDLEAIHNKAPLSAKTDGVYDKAIAITEQLHPNAYGYTFDLGYEHMDEHEHHNLYVFVKQLPYSYHKNHAVIIDENSGELLKTYNHDEKNFGEKVVAANYDIHVGAILGIWGKILAFISSLACASLPVTGFLVWYGRNYGKKANKTVPLVSSV</sequence>
<dbReference type="InterPro" id="IPR005625">
    <property type="entry name" value="PepSY-ass_TM"/>
</dbReference>
<feature type="transmembrane region" description="Helical" evidence="1">
    <location>
        <begin position="168"/>
        <end position="189"/>
    </location>
</feature>
<gene>
    <name evidence="2" type="ORF">IC612_04345</name>
</gene>
<keyword evidence="1" id="KW-0812">Transmembrane</keyword>
<organism evidence="2 3">
    <name type="scientific">Planobacterium oryzisoli</name>
    <dbReference type="NCBI Taxonomy" id="2771435"/>
    <lineage>
        <taxon>Bacteria</taxon>
        <taxon>Pseudomonadati</taxon>
        <taxon>Bacteroidota</taxon>
        <taxon>Flavobacteriia</taxon>
        <taxon>Flavobacteriales</taxon>
        <taxon>Weeksellaceae</taxon>
        <taxon>Chryseobacterium group</taxon>
        <taxon>Chryseobacterium</taxon>
    </lineage>
</organism>
<dbReference type="Pfam" id="PF03929">
    <property type="entry name" value="PepSY_TM"/>
    <property type="match status" value="1"/>
</dbReference>
<dbReference type="AlphaFoldDB" id="A0A930YVA3"/>
<feature type="transmembrane region" description="Helical" evidence="1">
    <location>
        <begin position="21"/>
        <end position="47"/>
    </location>
</feature>
<protein>
    <submittedName>
        <fullName evidence="2">PepSY domain-containing protein</fullName>
    </submittedName>
</protein>
<accession>A0A930YVA3</accession>
<dbReference type="RefSeq" id="WP_194738954.1">
    <property type="nucleotide sequence ID" value="NZ_JADKYY010000004.1"/>
</dbReference>
<dbReference type="Proteomes" id="UP000694480">
    <property type="component" value="Unassembled WGS sequence"/>
</dbReference>
<evidence type="ECO:0000256" key="1">
    <source>
        <dbReference type="SAM" id="Phobius"/>
    </source>
</evidence>
<keyword evidence="1" id="KW-1133">Transmembrane helix</keyword>
<dbReference type="PANTHER" id="PTHR34219:SF3">
    <property type="entry name" value="BLL7967 PROTEIN"/>
    <property type="match status" value="1"/>
</dbReference>
<feature type="transmembrane region" description="Helical" evidence="1">
    <location>
        <begin position="221"/>
        <end position="252"/>
    </location>
</feature>
<dbReference type="EMBL" id="JADKYY010000004">
    <property type="protein sequence ID" value="MBF5027027.1"/>
    <property type="molecule type" value="Genomic_DNA"/>
</dbReference>
<proteinExistence type="predicted"/>
<evidence type="ECO:0000313" key="2">
    <source>
        <dbReference type="EMBL" id="MBF5027027.1"/>
    </source>
</evidence>
<keyword evidence="3" id="KW-1185">Reference proteome</keyword>
<keyword evidence="1" id="KW-0472">Membrane</keyword>
<dbReference type="PANTHER" id="PTHR34219">
    <property type="entry name" value="IRON-REGULATED INNER MEMBRANE PROTEIN-RELATED"/>
    <property type="match status" value="1"/>
</dbReference>
<name>A0A930YVA3_9FLAO</name>
<comment type="caution">
    <text evidence="2">The sequence shown here is derived from an EMBL/GenBank/DDBJ whole genome shotgun (WGS) entry which is preliminary data.</text>
</comment>
<feature type="transmembrane region" description="Helical" evidence="1">
    <location>
        <begin position="373"/>
        <end position="394"/>
    </location>
</feature>
<reference evidence="2" key="1">
    <citation type="submission" date="2020-11" db="EMBL/GenBank/DDBJ databases">
        <title>Genome seq and assembly of Planobacterium sp.</title>
        <authorList>
            <person name="Chhetri G."/>
        </authorList>
    </citation>
    <scope>NUCLEOTIDE SEQUENCE</scope>
    <source>
        <strain evidence="2">GCR5</strain>
    </source>
</reference>
<evidence type="ECO:0000313" key="3">
    <source>
        <dbReference type="Proteomes" id="UP000694480"/>
    </source>
</evidence>